<evidence type="ECO:0000256" key="3">
    <source>
        <dbReference type="ARBA" id="ARBA00022723"/>
    </source>
</evidence>
<protein>
    <recommendedName>
        <fullName evidence="6">Radical SAM core domain-containing protein</fullName>
    </recommendedName>
</protein>
<proteinExistence type="predicted"/>
<keyword evidence="5" id="KW-0411">Iron-sulfur</keyword>
<keyword evidence="2" id="KW-0949">S-adenosyl-L-methionine</keyword>
<evidence type="ECO:0000313" key="7">
    <source>
        <dbReference type="EMBL" id="SVE08948.1"/>
    </source>
</evidence>
<evidence type="ECO:0000256" key="4">
    <source>
        <dbReference type="ARBA" id="ARBA00023004"/>
    </source>
</evidence>
<name>A0A383AP99_9ZZZZ</name>
<organism evidence="7">
    <name type="scientific">marine metagenome</name>
    <dbReference type="NCBI Taxonomy" id="408172"/>
    <lineage>
        <taxon>unclassified sequences</taxon>
        <taxon>metagenomes</taxon>
        <taxon>ecological metagenomes</taxon>
    </lineage>
</organism>
<keyword evidence="4" id="KW-0408">Iron</keyword>
<dbReference type="Pfam" id="PF04055">
    <property type="entry name" value="Radical_SAM"/>
    <property type="match status" value="1"/>
</dbReference>
<keyword evidence="1" id="KW-0004">4Fe-4S</keyword>
<gene>
    <name evidence="7" type="ORF">METZ01_LOCUS461802</name>
</gene>
<dbReference type="InterPro" id="IPR058240">
    <property type="entry name" value="rSAM_sf"/>
</dbReference>
<evidence type="ECO:0000256" key="5">
    <source>
        <dbReference type="ARBA" id="ARBA00023014"/>
    </source>
</evidence>
<evidence type="ECO:0000256" key="1">
    <source>
        <dbReference type="ARBA" id="ARBA00022485"/>
    </source>
</evidence>
<dbReference type="EMBL" id="UINC01193363">
    <property type="protein sequence ID" value="SVE08948.1"/>
    <property type="molecule type" value="Genomic_DNA"/>
</dbReference>
<dbReference type="AlphaFoldDB" id="A0A383AP99"/>
<evidence type="ECO:0000256" key="2">
    <source>
        <dbReference type="ARBA" id="ARBA00022691"/>
    </source>
</evidence>
<dbReference type="SFLD" id="SFLDS00029">
    <property type="entry name" value="Radical_SAM"/>
    <property type="match status" value="1"/>
</dbReference>
<sequence>MTNFLPLVEQFHSLQGEGYHAGKSAFFVRLAGCKVGCSWCDTKNSWDEKKHPFISIDKIIDRIKIARKNGASFCVITGGEPLQH</sequence>
<dbReference type="Gene3D" id="3.20.20.70">
    <property type="entry name" value="Aldolase class I"/>
    <property type="match status" value="1"/>
</dbReference>
<evidence type="ECO:0000259" key="6">
    <source>
        <dbReference type="PROSITE" id="PS51918"/>
    </source>
</evidence>
<dbReference type="PROSITE" id="PS51918">
    <property type="entry name" value="RADICAL_SAM"/>
    <property type="match status" value="1"/>
</dbReference>
<dbReference type="PANTHER" id="PTHR42836">
    <property type="entry name" value="7-CARBOXY-7-DEAZAGUANINE SYNTHASE"/>
    <property type="match status" value="1"/>
</dbReference>
<dbReference type="SUPFAM" id="SSF102114">
    <property type="entry name" value="Radical SAM enzymes"/>
    <property type="match status" value="1"/>
</dbReference>
<accession>A0A383AP99</accession>
<dbReference type="PANTHER" id="PTHR42836:SF1">
    <property type="entry name" value="7-CARBOXY-7-DEAZAGUANINE SYNTHASE"/>
    <property type="match status" value="1"/>
</dbReference>
<keyword evidence="3" id="KW-0479">Metal-binding</keyword>
<feature type="domain" description="Radical SAM core" evidence="6">
    <location>
        <begin position="20"/>
        <end position="84"/>
    </location>
</feature>
<dbReference type="InterPro" id="IPR013785">
    <property type="entry name" value="Aldolase_TIM"/>
</dbReference>
<dbReference type="GO" id="GO:0046872">
    <property type="term" value="F:metal ion binding"/>
    <property type="evidence" value="ECO:0007669"/>
    <property type="project" value="UniProtKB-KW"/>
</dbReference>
<reference evidence="7" key="1">
    <citation type="submission" date="2018-05" db="EMBL/GenBank/DDBJ databases">
        <authorList>
            <person name="Lanie J.A."/>
            <person name="Ng W.-L."/>
            <person name="Kazmierczak K.M."/>
            <person name="Andrzejewski T.M."/>
            <person name="Davidsen T.M."/>
            <person name="Wayne K.J."/>
            <person name="Tettelin H."/>
            <person name="Glass J.I."/>
            <person name="Rusch D."/>
            <person name="Podicherti R."/>
            <person name="Tsui H.-C.T."/>
            <person name="Winkler M.E."/>
        </authorList>
    </citation>
    <scope>NUCLEOTIDE SEQUENCE</scope>
</reference>
<feature type="non-terminal residue" evidence="7">
    <location>
        <position position="84"/>
    </location>
</feature>
<dbReference type="GO" id="GO:0003824">
    <property type="term" value="F:catalytic activity"/>
    <property type="evidence" value="ECO:0007669"/>
    <property type="project" value="InterPro"/>
</dbReference>
<dbReference type="GO" id="GO:0051539">
    <property type="term" value="F:4 iron, 4 sulfur cluster binding"/>
    <property type="evidence" value="ECO:0007669"/>
    <property type="project" value="UniProtKB-KW"/>
</dbReference>
<dbReference type="InterPro" id="IPR007197">
    <property type="entry name" value="rSAM"/>
</dbReference>